<organism evidence="1 2">
    <name type="scientific">Actinomadura sediminis</name>
    <dbReference type="NCBI Taxonomy" id="1038904"/>
    <lineage>
        <taxon>Bacteria</taxon>
        <taxon>Bacillati</taxon>
        <taxon>Actinomycetota</taxon>
        <taxon>Actinomycetes</taxon>
        <taxon>Streptosporangiales</taxon>
        <taxon>Thermomonosporaceae</taxon>
        <taxon>Actinomadura</taxon>
    </lineage>
</organism>
<reference evidence="2" key="1">
    <citation type="journal article" date="2019" name="Int. J. Syst. Evol. Microbiol.">
        <title>The Global Catalogue of Microorganisms (GCM) 10K type strain sequencing project: providing services to taxonomists for standard genome sequencing and annotation.</title>
        <authorList>
            <consortium name="The Broad Institute Genomics Platform"/>
            <consortium name="The Broad Institute Genome Sequencing Center for Infectious Disease"/>
            <person name="Wu L."/>
            <person name="Ma J."/>
        </authorList>
    </citation>
    <scope>NUCLEOTIDE SEQUENCE [LARGE SCALE GENOMIC DNA]</scope>
    <source>
        <strain evidence="2">JCM 31202</strain>
    </source>
</reference>
<name>A0ABW3EKW0_9ACTN</name>
<protein>
    <submittedName>
        <fullName evidence="1">Uncharacterized protein</fullName>
    </submittedName>
</protein>
<keyword evidence="2" id="KW-1185">Reference proteome</keyword>
<evidence type="ECO:0000313" key="2">
    <source>
        <dbReference type="Proteomes" id="UP001596972"/>
    </source>
</evidence>
<evidence type="ECO:0000313" key="1">
    <source>
        <dbReference type="EMBL" id="MFD0900380.1"/>
    </source>
</evidence>
<proteinExistence type="predicted"/>
<comment type="caution">
    <text evidence="1">The sequence shown here is derived from an EMBL/GenBank/DDBJ whole genome shotgun (WGS) entry which is preliminary data.</text>
</comment>
<sequence length="70" mass="7255">MFAVLAVLLVLAHLPLDGGVDRVPVGEFGAVAAAAGRAGLAPAAQRAQVMAACGGGRQFWPIQTTERNWR</sequence>
<accession>A0ABW3EKW0</accession>
<dbReference type="Proteomes" id="UP001596972">
    <property type="component" value="Unassembled WGS sequence"/>
</dbReference>
<gene>
    <name evidence="1" type="ORF">ACFQ11_08250</name>
</gene>
<dbReference type="EMBL" id="JBHTJA010000010">
    <property type="protein sequence ID" value="MFD0900380.1"/>
    <property type="molecule type" value="Genomic_DNA"/>
</dbReference>